<keyword evidence="2" id="KW-1185">Reference proteome</keyword>
<dbReference type="EMBL" id="JACHBW010000016">
    <property type="protein sequence ID" value="MBB6105162.1"/>
    <property type="molecule type" value="Genomic_DNA"/>
</dbReference>
<comment type="caution">
    <text evidence="1">The sequence shown here is derived from an EMBL/GenBank/DDBJ whole genome shotgun (WGS) entry which is preliminary data.</text>
</comment>
<organism evidence="1 2">
    <name type="scientific">Paraburkholderia bannensis</name>
    <dbReference type="NCBI Taxonomy" id="765414"/>
    <lineage>
        <taxon>Bacteria</taxon>
        <taxon>Pseudomonadati</taxon>
        <taxon>Pseudomonadota</taxon>
        <taxon>Betaproteobacteria</taxon>
        <taxon>Burkholderiales</taxon>
        <taxon>Burkholderiaceae</taxon>
        <taxon>Paraburkholderia</taxon>
    </lineage>
</organism>
<dbReference type="Proteomes" id="UP000571554">
    <property type="component" value="Unassembled WGS sequence"/>
</dbReference>
<sequence>MSTQRQTQSQSIEMARLNAAVNANIDDARVWRWYSDLMEDDRVRCERTRRGWQITIDDCHTVKDESFDCAVRLAAQTWGDIARAPVKLRRRRKTAVRPGGAALPQFW</sequence>
<proteinExistence type="predicted"/>
<accession>A0A7W9WVA7</accession>
<name>A0A7W9WVA7_9BURK</name>
<reference evidence="1 2" key="1">
    <citation type="submission" date="2020-08" db="EMBL/GenBank/DDBJ databases">
        <title>Above-ground endophytic microbial communities from plants in different locations in the United States.</title>
        <authorList>
            <person name="Frank C."/>
        </authorList>
    </citation>
    <scope>NUCLEOTIDE SEQUENCE [LARGE SCALE GENOMIC DNA]</scope>
    <source>
        <strain evidence="1 2">WP4_2_2</strain>
    </source>
</reference>
<protein>
    <submittedName>
        <fullName evidence="1">Uncharacterized protein</fullName>
    </submittedName>
</protein>
<dbReference type="RefSeq" id="WP_311674257.1">
    <property type="nucleotide sequence ID" value="NZ_JACHBW010000016.1"/>
</dbReference>
<evidence type="ECO:0000313" key="1">
    <source>
        <dbReference type="EMBL" id="MBB6105162.1"/>
    </source>
</evidence>
<gene>
    <name evidence="1" type="ORF">F4827_005028</name>
</gene>
<evidence type="ECO:0000313" key="2">
    <source>
        <dbReference type="Proteomes" id="UP000571554"/>
    </source>
</evidence>
<dbReference type="AlphaFoldDB" id="A0A7W9WVA7"/>